<dbReference type="PANTHER" id="PTHR43471:SF12">
    <property type="entry name" value="HYPOTHETICAL MEMBRANE PROTEIN, CONSERVED"/>
    <property type="match status" value="1"/>
</dbReference>
<evidence type="ECO:0000256" key="5">
    <source>
        <dbReference type="SAM" id="Phobius"/>
    </source>
</evidence>
<comment type="subcellular location">
    <subcellularLocation>
        <location evidence="1">Membrane</location>
        <topology evidence="1">Multi-pass membrane protein</topology>
    </subcellularLocation>
</comment>
<evidence type="ECO:0000256" key="2">
    <source>
        <dbReference type="ARBA" id="ARBA00022692"/>
    </source>
</evidence>
<feature type="transmembrane region" description="Helical" evidence="5">
    <location>
        <begin position="256"/>
        <end position="277"/>
    </location>
</feature>
<feature type="transmembrane region" description="Helical" evidence="5">
    <location>
        <begin position="117"/>
        <end position="139"/>
    </location>
</feature>
<organism evidence="7 8">
    <name type="scientific">Clostridium ganghwense</name>
    <dbReference type="NCBI Taxonomy" id="312089"/>
    <lineage>
        <taxon>Bacteria</taxon>
        <taxon>Bacillati</taxon>
        <taxon>Bacillota</taxon>
        <taxon>Clostridia</taxon>
        <taxon>Eubacteriales</taxon>
        <taxon>Clostridiaceae</taxon>
        <taxon>Clostridium</taxon>
    </lineage>
</organism>
<keyword evidence="8" id="KW-1185">Reference proteome</keyword>
<evidence type="ECO:0000256" key="3">
    <source>
        <dbReference type="ARBA" id="ARBA00022989"/>
    </source>
</evidence>
<evidence type="ECO:0000256" key="1">
    <source>
        <dbReference type="ARBA" id="ARBA00004141"/>
    </source>
</evidence>
<comment type="caution">
    <text evidence="7">The sequence shown here is derived from an EMBL/GenBank/DDBJ whole genome shotgun (WGS) entry which is preliminary data.</text>
</comment>
<dbReference type="Proteomes" id="UP001079657">
    <property type="component" value="Unassembled WGS sequence"/>
</dbReference>
<reference evidence="7" key="1">
    <citation type="submission" date="2022-12" db="EMBL/GenBank/DDBJ databases">
        <authorList>
            <person name="Wang J."/>
        </authorList>
    </citation>
    <scope>NUCLEOTIDE SEQUENCE</scope>
    <source>
        <strain evidence="7">HY-42-06</strain>
    </source>
</reference>
<dbReference type="InterPro" id="IPR013525">
    <property type="entry name" value="ABC2_TM"/>
</dbReference>
<dbReference type="EMBL" id="JAPQES010000004">
    <property type="protein sequence ID" value="MCY6371601.1"/>
    <property type="molecule type" value="Genomic_DNA"/>
</dbReference>
<sequence>MKINPVLLKEAKVRMRNWKAAGMIAIYVGILSFVALFILMNTLLDPYSSGITKEHFMIAYMFLAGIQITIISFIVPSLTSGCISGERERQTLDLLLCTKLSPSSIIIGKLFTSISQVLLLIVASLPIFSIIFLFGGISIGELLQLLLFYVVLTIMIGSIGIFFSTHLKRTTASTVLTYAVLFFLVVGTLIVTVFYYEFYIYRLPGNPVQKPTFPLLYINPAVAFIEMMAGQFGIHNGYLLPGINLGKLSVFKHIKFWHVNLIINFVTSIVLLTLSSIRLNPIKRRDNKGKAFKKKK</sequence>
<dbReference type="RefSeq" id="WP_268050456.1">
    <property type="nucleotide sequence ID" value="NZ_JAPQES010000004.1"/>
</dbReference>
<feature type="transmembrane region" description="Helical" evidence="5">
    <location>
        <begin position="175"/>
        <end position="196"/>
    </location>
</feature>
<keyword evidence="4 5" id="KW-0472">Membrane</keyword>
<feature type="transmembrane region" description="Helical" evidence="5">
    <location>
        <begin position="56"/>
        <end position="79"/>
    </location>
</feature>
<evidence type="ECO:0000313" key="8">
    <source>
        <dbReference type="Proteomes" id="UP001079657"/>
    </source>
</evidence>
<gene>
    <name evidence="7" type="ORF">OXH55_13210</name>
</gene>
<protein>
    <submittedName>
        <fullName evidence="7">ABC transporter permease</fullName>
    </submittedName>
</protein>
<feature type="domain" description="ABC-2 type transporter transmembrane" evidence="6">
    <location>
        <begin position="60"/>
        <end position="276"/>
    </location>
</feature>
<accession>A0ABT4CRB8</accession>
<evidence type="ECO:0000313" key="7">
    <source>
        <dbReference type="EMBL" id="MCY6371601.1"/>
    </source>
</evidence>
<feature type="transmembrane region" description="Helical" evidence="5">
    <location>
        <begin position="145"/>
        <end position="163"/>
    </location>
</feature>
<keyword evidence="2 5" id="KW-0812">Transmembrane</keyword>
<proteinExistence type="predicted"/>
<name>A0ABT4CRB8_9CLOT</name>
<feature type="transmembrane region" description="Helical" evidence="5">
    <location>
        <begin position="21"/>
        <end position="44"/>
    </location>
</feature>
<dbReference type="Pfam" id="PF12698">
    <property type="entry name" value="ABC2_membrane_3"/>
    <property type="match status" value="1"/>
</dbReference>
<evidence type="ECO:0000256" key="4">
    <source>
        <dbReference type="ARBA" id="ARBA00023136"/>
    </source>
</evidence>
<evidence type="ECO:0000259" key="6">
    <source>
        <dbReference type="Pfam" id="PF12698"/>
    </source>
</evidence>
<dbReference type="PANTHER" id="PTHR43471">
    <property type="entry name" value="ABC TRANSPORTER PERMEASE"/>
    <property type="match status" value="1"/>
</dbReference>
<keyword evidence="3 5" id="KW-1133">Transmembrane helix</keyword>